<gene>
    <name evidence="10" type="ORF">PHAECO_LOCUS9322</name>
</gene>
<keyword evidence="11" id="KW-1185">Reference proteome</keyword>
<dbReference type="GO" id="GO:0005634">
    <property type="term" value="C:nucleus"/>
    <property type="evidence" value="ECO:0007669"/>
    <property type="project" value="UniProtKB-SubCell"/>
</dbReference>
<evidence type="ECO:0008006" key="12">
    <source>
        <dbReference type="Google" id="ProtNLM"/>
    </source>
</evidence>
<dbReference type="InterPro" id="IPR013767">
    <property type="entry name" value="PAS_fold"/>
</dbReference>
<evidence type="ECO:0000256" key="2">
    <source>
        <dbReference type="ARBA" id="ARBA00022737"/>
    </source>
</evidence>
<dbReference type="EMBL" id="OU896711">
    <property type="protein sequence ID" value="CAH1170148.1"/>
    <property type="molecule type" value="Genomic_DNA"/>
</dbReference>
<dbReference type="PANTHER" id="PTHR23042">
    <property type="entry name" value="CIRCADIAN PROTEIN CLOCK/ARNT/BMAL/PAS"/>
    <property type="match status" value="1"/>
</dbReference>
<dbReference type="GO" id="GO:0003700">
    <property type="term" value="F:DNA-binding transcription factor activity"/>
    <property type="evidence" value="ECO:0007669"/>
    <property type="project" value="InterPro"/>
</dbReference>
<evidence type="ECO:0000256" key="1">
    <source>
        <dbReference type="ARBA" id="ARBA00004123"/>
    </source>
</evidence>
<evidence type="ECO:0000256" key="5">
    <source>
        <dbReference type="ARBA" id="ARBA00023163"/>
    </source>
</evidence>
<reference evidence="10" key="2">
    <citation type="submission" date="2022-10" db="EMBL/GenBank/DDBJ databases">
        <authorList>
            <consortium name="ENA_rothamsted_submissions"/>
            <consortium name="culmorum"/>
            <person name="King R."/>
        </authorList>
    </citation>
    <scope>NUCLEOTIDE SEQUENCE</scope>
</reference>
<dbReference type="InterPro" id="IPR050933">
    <property type="entry name" value="Circadian_TF"/>
</dbReference>
<dbReference type="InterPro" id="IPR035965">
    <property type="entry name" value="PAS-like_dom_sf"/>
</dbReference>
<dbReference type="CDD" id="cd11391">
    <property type="entry name" value="bHLH_PAS"/>
    <property type="match status" value="1"/>
</dbReference>
<evidence type="ECO:0000256" key="4">
    <source>
        <dbReference type="ARBA" id="ARBA00023125"/>
    </source>
</evidence>
<dbReference type="GO" id="GO:0045944">
    <property type="term" value="P:positive regulation of transcription by RNA polymerase II"/>
    <property type="evidence" value="ECO:0007669"/>
    <property type="project" value="UniProtKB-ARBA"/>
</dbReference>
<dbReference type="Pfam" id="PF00989">
    <property type="entry name" value="PAS"/>
    <property type="match status" value="1"/>
</dbReference>
<dbReference type="PROSITE" id="PS50112">
    <property type="entry name" value="PAS"/>
    <property type="match status" value="2"/>
</dbReference>
<dbReference type="AlphaFoldDB" id="A0A9P0GTU2"/>
<name>A0A9P0GTU2_PHACE</name>
<dbReference type="CDD" id="cd00130">
    <property type="entry name" value="PAS"/>
    <property type="match status" value="2"/>
</dbReference>
<keyword evidence="2" id="KW-0677">Repeat</keyword>
<feature type="domain" description="PAS" evidence="8">
    <location>
        <begin position="289"/>
        <end position="338"/>
    </location>
</feature>
<dbReference type="Proteomes" id="UP001153737">
    <property type="component" value="Chromosome 5"/>
</dbReference>
<dbReference type="GO" id="GO:0003677">
    <property type="term" value="F:DNA binding"/>
    <property type="evidence" value="ECO:0007669"/>
    <property type="project" value="UniProtKB-KW"/>
</dbReference>
<dbReference type="Pfam" id="PF00010">
    <property type="entry name" value="HLH"/>
    <property type="match status" value="1"/>
</dbReference>
<dbReference type="InterPro" id="IPR036638">
    <property type="entry name" value="HLH_DNA-bd_sf"/>
</dbReference>
<dbReference type="InterPro" id="IPR011598">
    <property type="entry name" value="bHLH_dom"/>
</dbReference>
<evidence type="ECO:0000256" key="6">
    <source>
        <dbReference type="ARBA" id="ARBA00023242"/>
    </source>
</evidence>
<dbReference type="PROSITE" id="PS50888">
    <property type="entry name" value="BHLH"/>
    <property type="match status" value="1"/>
</dbReference>
<dbReference type="PRINTS" id="PR00785">
    <property type="entry name" value="NCTRNSLOCATR"/>
</dbReference>
<dbReference type="NCBIfam" id="TIGR00229">
    <property type="entry name" value="sensory_box"/>
    <property type="match status" value="1"/>
</dbReference>
<dbReference type="SMART" id="SM00353">
    <property type="entry name" value="HLH"/>
    <property type="match status" value="1"/>
</dbReference>
<keyword evidence="4" id="KW-0238">DNA-binding</keyword>
<keyword evidence="3" id="KW-0805">Transcription regulation</keyword>
<dbReference type="GO" id="GO:0005667">
    <property type="term" value="C:transcription regulator complex"/>
    <property type="evidence" value="ECO:0007669"/>
    <property type="project" value="InterPro"/>
</dbReference>
<feature type="region of interest" description="Disordered" evidence="7">
    <location>
        <begin position="491"/>
        <end position="537"/>
    </location>
</feature>
<comment type="subcellular location">
    <subcellularLocation>
        <location evidence="1">Nucleus</location>
    </subcellularLocation>
</comment>
<proteinExistence type="predicted"/>
<dbReference type="Gene3D" id="4.10.280.10">
    <property type="entry name" value="Helix-loop-helix DNA-binding domain"/>
    <property type="match status" value="1"/>
</dbReference>
<reference evidence="10" key="1">
    <citation type="submission" date="2022-01" db="EMBL/GenBank/DDBJ databases">
        <authorList>
            <person name="King R."/>
        </authorList>
    </citation>
    <scope>NUCLEOTIDE SEQUENCE</scope>
</reference>
<accession>A0A9P0GTU2</accession>
<dbReference type="Pfam" id="PF14598">
    <property type="entry name" value="PAS_11"/>
    <property type="match status" value="1"/>
</dbReference>
<dbReference type="GO" id="GO:0005737">
    <property type="term" value="C:cytoplasm"/>
    <property type="evidence" value="ECO:0007669"/>
    <property type="project" value="InterPro"/>
</dbReference>
<dbReference type="SUPFAM" id="SSF47459">
    <property type="entry name" value="HLH, helix-loop-helix DNA-binding domain"/>
    <property type="match status" value="1"/>
</dbReference>
<dbReference type="SUPFAM" id="SSF55785">
    <property type="entry name" value="PYP-like sensor domain (PAS domain)"/>
    <property type="match status" value="2"/>
</dbReference>
<evidence type="ECO:0000256" key="7">
    <source>
        <dbReference type="SAM" id="MobiDB-lite"/>
    </source>
</evidence>
<dbReference type="SMART" id="SM00091">
    <property type="entry name" value="PAS"/>
    <property type="match status" value="2"/>
</dbReference>
<evidence type="ECO:0000313" key="11">
    <source>
        <dbReference type="Proteomes" id="UP001153737"/>
    </source>
</evidence>
<feature type="domain" description="PAS" evidence="8">
    <location>
        <begin position="121"/>
        <end position="176"/>
    </location>
</feature>
<feature type="region of interest" description="Disordered" evidence="7">
    <location>
        <begin position="439"/>
        <end position="466"/>
    </location>
</feature>
<dbReference type="GO" id="GO:0046983">
    <property type="term" value="F:protein dimerization activity"/>
    <property type="evidence" value="ECO:0007669"/>
    <property type="project" value="InterPro"/>
</dbReference>
<feature type="domain" description="BHLH" evidence="9">
    <location>
        <begin position="39"/>
        <end position="92"/>
    </location>
</feature>
<sequence length="566" mass="63550">MLPMHGKPGAKILDTMANPWYPACNRSSYNFVMDTPPSNSREQRNKAEKQRRDKLNAYIAELARLVPMVSRSAKRMDKTSILRLTATFLRINQTLMNSNSSANMNFPKHVDQFLLEQLVCEQMGGFLLIVLPTGKIVFVSHTIENLLGHLQTDLMGQSLFNITSSDDHERLRTYLQCIGAVEHDWTKYFGVRLRRAGPRSESAVFEPAKMMGVHRQAGGAGVGGAGLGGAGQVDGGASPASSRSSTTSSVGCSNNDMIVLFVKICQPEPLVDRLIEASKEEYVTRHLIDGKIIGCDQRISIIAGYMREEVTGHSAFKYMHRDDMRWVMIALRQMYDRGESRGSSCYRLQSRNGMFIYLRTCGFLEIDDQGTVESFICVNSLVDEREGLDLIEEMKRKYSAIINSTYTLGEDNENTPQAPIDLVEDPVQVDQAVAQLMRNLPSPGSDNRSTPSPLVHHENQDYPNHLTNNTEKNYVTESPNNKYQVRLKTAPVAAPVKRQSSVDSPPYENFNKRPRTLTQPCHRPTTKPYSQRAAVSPIITDIKNQPEKSPARTTDNFELEKIYHVQ</sequence>
<protein>
    <recommendedName>
        <fullName evidence="12">Methoprene-tolerant protein</fullName>
    </recommendedName>
</protein>
<organism evidence="10 11">
    <name type="scientific">Phaedon cochleariae</name>
    <name type="common">Mustard beetle</name>
    <dbReference type="NCBI Taxonomy" id="80249"/>
    <lineage>
        <taxon>Eukaryota</taxon>
        <taxon>Metazoa</taxon>
        <taxon>Ecdysozoa</taxon>
        <taxon>Arthropoda</taxon>
        <taxon>Hexapoda</taxon>
        <taxon>Insecta</taxon>
        <taxon>Pterygota</taxon>
        <taxon>Neoptera</taxon>
        <taxon>Endopterygota</taxon>
        <taxon>Coleoptera</taxon>
        <taxon>Polyphaga</taxon>
        <taxon>Cucujiformia</taxon>
        <taxon>Chrysomeloidea</taxon>
        <taxon>Chrysomelidae</taxon>
        <taxon>Chrysomelinae</taxon>
        <taxon>Chrysomelini</taxon>
        <taxon>Phaedon</taxon>
    </lineage>
</organism>
<evidence type="ECO:0000256" key="3">
    <source>
        <dbReference type="ARBA" id="ARBA00023015"/>
    </source>
</evidence>
<dbReference type="InterPro" id="IPR001067">
    <property type="entry name" value="Nuc_translocat"/>
</dbReference>
<dbReference type="InterPro" id="IPR000014">
    <property type="entry name" value="PAS"/>
</dbReference>
<feature type="compositionally biased region" description="Polar residues" evidence="7">
    <location>
        <begin position="442"/>
        <end position="452"/>
    </location>
</feature>
<evidence type="ECO:0000259" key="8">
    <source>
        <dbReference type="PROSITE" id="PS50112"/>
    </source>
</evidence>
<evidence type="ECO:0000313" key="10">
    <source>
        <dbReference type="EMBL" id="CAH1170148.1"/>
    </source>
</evidence>
<keyword evidence="5" id="KW-0804">Transcription</keyword>
<dbReference type="Gene3D" id="3.30.450.20">
    <property type="entry name" value="PAS domain"/>
    <property type="match status" value="2"/>
</dbReference>
<keyword evidence="6" id="KW-0539">Nucleus</keyword>
<evidence type="ECO:0000259" key="9">
    <source>
        <dbReference type="PROSITE" id="PS50888"/>
    </source>
</evidence>